<evidence type="ECO:0000313" key="3">
    <source>
        <dbReference type="Proteomes" id="UP000663801"/>
    </source>
</evidence>
<dbReference type="InterPro" id="IPR036249">
    <property type="entry name" value="Thioredoxin-like_sf"/>
</dbReference>
<dbReference type="Pfam" id="PF01323">
    <property type="entry name" value="DSBA"/>
    <property type="match status" value="1"/>
</dbReference>
<dbReference type="AlphaFoldDB" id="A0A939C411"/>
<dbReference type="CDD" id="cd03024">
    <property type="entry name" value="DsbA_FrnE"/>
    <property type="match status" value="1"/>
</dbReference>
<feature type="domain" description="DSBA-like thioredoxin" evidence="1">
    <location>
        <begin position="6"/>
        <end position="207"/>
    </location>
</feature>
<reference evidence="2" key="1">
    <citation type="submission" date="2021-01" db="EMBL/GenBank/DDBJ databases">
        <title>KCTC 19127 draft genome.</title>
        <authorList>
            <person name="An D."/>
        </authorList>
    </citation>
    <scope>NUCLEOTIDE SEQUENCE</scope>
    <source>
        <strain evidence="2">KCTC 19127</strain>
    </source>
</reference>
<dbReference type="InterPro" id="IPR001853">
    <property type="entry name" value="DSBA-like_thioredoxin_dom"/>
</dbReference>
<gene>
    <name evidence="2" type="ORF">JL107_14210</name>
</gene>
<dbReference type="GO" id="GO:0016491">
    <property type="term" value="F:oxidoreductase activity"/>
    <property type="evidence" value="ECO:0007669"/>
    <property type="project" value="InterPro"/>
</dbReference>
<name>A0A939C411_9ACTN</name>
<dbReference type="PANTHER" id="PTHR13887:SF41">
    <property type="entry name" value="THIOREDOXIN SUPERFAMILY PROTEIN"/>
    <property type="match status" value="1"/>
</dbReference>
<evidence type="ECO:0000259" key="1">
    <source>
        <dbReference type="Pfam" id="PF01323"/>
    </source>
</evidence>
<dbReference type="PANTHER" id="PTHR13887">
    <property type="entry name" value="GLUTATHIONE S-TRANSFERASE KAPPA"/>
    <property type="match status" value="1"/>
</dbReference>
<dbReference type="SUPFAM" id="SSF52833">
    <property type="entry name" value="Thioredoxin-like"/>
    <property type="match status" value="1"/>
</dbReference>
<protein>
    <submittedName>
        <fullName evidence="2">DsbA family oxidoreductase</fullName>
    </submittedName>
</protein>
<dbReference type="EMBL" id="JAERWL010000011">
    <property type="protein sequence ID" value="MBM9477601.1"/>
    <property type="molecule type" value="Genomic_DNA"/>
</dbReference>
<sequence length="238" mass="25503">MTEVNIDIWSDVVCPWCYIGKRRFETAVAAFPHADELQIRWHSFQLDPSAPAEEAGTQAERLSAKYGTGLAQAEKMLTDMTGTAAAEGLDFHFDRLCGGNTFDAHRLLHLAWARGVQSDLEERLFDATFSRGLPVGDHATLTELAVEAGLDRDEVSAVLAGDDYATDVRADLAQARQFGITGVPFFVIDGKYGVSGAQPAELLGQALTQAWSERQPAPLAMVAAAGSAPGCEGDSCTV</sequence>
<comment type="caution">
    <text evidence="2">The sequence shown here is derived from an EMBL/GenBank/DDBJ whole genome shotgun (WGS) entry which is preliminary data.</text>
</comment>
<dbReference type="Proteomes" id="UP000663801">
    <property type="component" value="Unassembled WGS sequence"/>
</dbReference>
<dbReference type="Gene3D" id="3.40.30.10">
    <property type="entry name" value="Glutaredoxin"/>
    <property type="match status" value="1"/>
</dbReference>
<organism evidence="2 3">
    <name type="scientific">Nakamurella flavida</name>
    <dbReference type="NCBI Taxonomy" id="363630"/>
    <lineage>
        <taxon>Bacteria</taxon>
        <taxon>Bacillati</taxon>
        <taxon>Actinomycetota</taxon>
        <taxon>Actinomycetes</taxon>
        <taxon>Nakamurellales</taxon>
        <taxon>Nakamurellaceae</taxon>
        <taxon>Nakamurella</taxon>
    </lineage>
</organism>
<evidence type="ECO:0000313" key="2">
    <source>
        <dbReference type="EMBL" id="MBM9477601.1"/>
    </source>
</evidence>
<proteinExistence type="predicted"/>
<accession>A0A939C411</accession>
<keyword evidence="3" id="KW-1185">Reference proteome</keyword>